<feature type="transmembrane region" description="Helical" evidence="1">
    <location>
        <begin position="238"/>
        <end position="261"/>
    </location>
</feature>
<organism evidence="3 4">
    <name type="scientific">Oedothorax gibbosus</name>
    <dbReference type="NCBI Taxonomy" id="931172"/>
    <lineage>
        <taxon>Eukaryota</taxon>
        <taxon>Metazoa</taxon>
        <taxon>Ecdysozoa</taxon>
        <taxon>Arthropoda</taxon>
        <taxon>Chelicerata</taxon>
        <taxon>Arachnida</taxon>
        <taxon>Araneae</taxon>
        <taxon>Araneomorphae</taxon>
        <taxon>Entelegynae</taxon>
        <taxon>Araneoidea</taxon>
        <taxon>Linyphiidae</taxon>
        <taxon>Erigoninae</taxon>
        <taxon>Oedothorax</taxon>
    </lineage>
</organism>
<name>A0AAV6VMN5_9ARAC</name>
<dbReference type="Proteomes" id="UP000827092">
    <property type="component" value="Unassembled WGS sequence"/>
</dbReference>
<reference evidence="3 4" key="1">
    <citation type="journal article" date="2022" name="Nat. Ecol. Evol.">
        <title>A masculinizing supergene underlies an exaggerated male reproductive morph in a spider.</title>
        <authorList>
            <person name="Hendrickx F."/>
            <person name="De Corte Z."/>
            <person name="Sonet G."/>
            <person name="Van Belleghem S.M."/>
            <person name="Kostlbacher S."/>
            <person name="Vangestel C."/>
        </authorList>
    </citation>
    <scope>NUCLEOTIDE SEQUENCE [LARGE SCALE GENOMIC DNA]</scope>
    <source>
        <strain evidence="3">W744_W776</strain>
    </source>
</reference>
<feature type="transmembrane region" description="Helical" evidence="1">
    <location>
        <begin position="281"/>
        <end position="301"/>
    </location>
</feature>
<feature type="transmembrane region" description="Helical" evidence="1">
    <location>
        <begin position="535"/>
        <end position="557"/>
    </location>
</feature>
<feature type="domain" description="DUF5009" evidence="2">
    <location>
        <begin position="230"/>
        <end position="328"/>
    </location>
</feature>
<keyword evidence="1" id="KW-1133">Transmembrane helix</keyword>
<dbReference type="PANTHER" id="PTHR31061:SF24">
    <property type="entry name" value="LD22376P"/>
    <property type="match status" value="1"/>
</dbReference>
<feature type="transmembrane region" description="Helical" evidence="1">
    <location>
        <begin position="470"/>
        <end position="491"/>
    </location>
</feature>
<keyword evidence="1" id="KW-0812">Transmembrane</keyword>
<feature type="transmembrane region" description="Helical" evidence="1">
    <location>
        <begin position="388"/>
        <end position="407"/>
    </location>
</feature>
<feature type="transmembrane region" description="Helical" evidence="1">
    <location>
        <begin position="348"/>
        <end position="367"/>
    </location>
</feature>
<dbReference type="Pfam" id="PF16401">
    <property type="entry name" value="DUF5009"/>
    <property type="match status" value="1"/>
</dbReference>
<feature type="transmembrane region" description="Helical" evidence="1">
    <location>
        <begin position="503"/>
        <end position="523"/>
    </location>
</feature>
<keyword evidence="1" id="KW-0472">Membrane</keyword>
<dbReference type="PANTHER" id="PTHR31061">
    <property type="entry name" value="LD22376P"/>
    <property type="match status" value="1"/>
</dbReference>
<keyword evidence="4" id="KW-1185">Reference proteome</keyword>
<dbReference type="AlphaFoldDB" id="A0AAV6VMN5"/>
<gene>
    <name evidence="3" type="ORF">JTE90_007213</name>
</gene>
<evidence type="ECO:0000313" key="3">
    <source>
        <dbReference type="EMBL" id="KAG8197473.1"/>
    </source>
</evidence>
<feature type="transmembrane region" description="Helical" evidence="1">
    <location>
        <begin position="603"/>
        <end position="622"/>
    </location>
</feature>
<proteinExistence type="predicted"/>
<protein>
    <recommendedName>
        <fullName evidence="2">DUF5009 domain-containing protein</fullName>
    </recommendedName>
</protein>
<comment type="caution">
    <text evidence="3">The sequence shown here is derived from an EMBL/GenBank/DDBJ whole genome shotgun (WGS) entry which is preliminary data.</text>
</comment>
<dbReference type="EMBL" id="JAFNEN010000054">
    <property type="protein sequence ID" value="KAG8197473.1"/>
    <property type="molecule type" value="Genomic_DNA"/>
</dbReference>
<feature type="transmembrane region" description="Helical" evidence="1">
    <location>
        <begin position="322"/>
        <end position="342"/>
    </location>
</feature>
<evidence type="ECO:0000259" key="2">
    <source>
        <dbReference type="Pfam" id="PF16401"/>
    </source>
</evidence>
<dbReference type="InterPro" id="IPR032176">
    <property type="entry name" value="DUF5009"/>
</dbReference>
<feature type="transmembrane region" description="Helical" evidence="1">
    <location>
        <begin position="166"/>
        <end position="186"/>
    </location>
</feature>
<sequence length="629" mass="71758">MSVEQGTIFIFILQKYWIYLLFIGSSQSTHLHSINYLEPVDIFFEPLDSKLSPVIDKSRNMTCGHLGIDEACIIIKSNVDKVVKFQYQSMECDNCSYLEMKPLKPFEEQKLIIKFASFGTMWQVSNGDNKSFCSEEQIYLGESSWYHINVNNTGCSLVCDKQPENVVYPILIALGFYALLFFLAWAGKLIYRSRFFNNVFHRKSLEELAAAYSSSSTIEEKKKPHQQRLRSLDTVRGLSLVIMIFVNYGGGRISIVVMIFVNYGGGSYTFFNHSHWNGLTVADLVFPWFIWMMGMSMAISMKSQLRKIVSKKKIFLNILRRSIILFSLGIMLNTLCLNVNLLDLRVPGVLQRFGVSYFVVATAHLFFASADEETAVGYSFKDLVSYKVEWLIMLMCLAMHLVLMFVVHSPDCPRGYFGPGGLHDHGLYENCTGGAAAYIDTIILGSRHLYQHPESKAIYHSVVPCDPEGILGYFTSIFLVFLGLQAGKILLMFKDPTARMVRWTLWGIFTGMGAGILCCFSKNDGWIPVNKNLWSLSFILATGSLAFILLTMCYFVIDVKKYWSGAPFYHAGMNSILLYVGHEVTHNMFPWSWQVQPTHMHELFMDLWGTSLWVLIAVYMHYKNNFIAI</sequence>
<evidence type="ECO:0000256" key="1">
    <source>
        <dbReference type="SAM" id="Phobius"/>
    </source>
</evidence>
<evidence type="ECO:0000313" key="4">
    <source>
        <dbReference type="Proteomes" id="UP000827092"/>
    </source>
</evidence>
<accession>A0AAV6VMN5</accession>